<dbReference type="PANTHER" id="PTHR30118:SF15">
    <property type="entry name" value="TRANSCRIPTIONAL REGULATORY PROTEIN"/>
    <property type="match status" value="1"/>
</dbReference>
<dbReference type="PROSITE" id="PS50931">
    <property type="entry name" value="HTH_LYSR"/>
    <property type="match status" value="1"/>
</dbReference>
<dbReference type="CDD" id="cd08417">
    <property type="entry name" value="PBP2_Nitroaromatics_like"/>
    <property type="match status" value="1"/>
</dbReference>
<dbReference type="Pfam" id="PF00126">
    <property type="entry name" value="HTH_1"/>
    <property type="match status" value="1"/>
</dbReference>
<evidence type="ECO:0000259" key="5">
    <source>
        <dbReference type="PROSITE" id="PS50931"/>
    </source>
</evidence>
<dbReference type="HOGENOM" id="CLU_039613_39_0_6"/>
<dbReference type="PRINTS" id="PR00039">
    <property type="entry name" value="HTHLYSR"/>
</dbReference>
<proteinExistence type="inferred from homology"/>
<dbReference type="AlphaFoldDB" id="Q2SJM7"/>
<accession>Q2SJM7</accession>
<dbReference type="RefSeq" id="WP_011396216.1">
    <property type="nucleotide sequence ID" value="NC_007645.1"/>
</dbReference>
<dbReference type="GO" id="GO:0003677">
    <property type="term" value="F:DNA binding"/>
    <property type="evidence" value="ECO:0007669"/>
    <property type="project" value="UniProtKB-KW"/>
</dbReference>
<reference evidence="6 7" key="1">
    <citation type="journal article" date="2005" name="Nucleic Acids Res.">
        <title>Genomic blueprint of Hahella chejuensis, a marine microbe producing an algicidal agent.</title>
        <authorList>
            <person name="Jeong H."/>
            <person name="Yim J.H."/>
            <person name="Lee C."/>
            <person name="Choi S.-H."/>
            <person name="Park Y.K."/>
            <person name="Yoon S.H."/>
            <person name="Hur C.-G."/>
            <person name="Kang H.-Y."/>
            <person name="Kim D."/>
            <person name="Lee H.H."/>
            <person name="Park K.H."/>
            <person name="Park S.-H."/>
            <person name="Park H.-S."/>
            <person name="Lee H.K."/>
            <person name="Oh T.K."/>
            <person name="Kim J.F."/>
        </authorList>
    </citation>
    <scope>NUCLEOTIDE SEQUENCE [LARGE SCALE GENOMIC DNA]</scope>
    <source>
        <strain evidence="6 7">KCTC 2396</strain>
    </source>
</reference>
<evidence type="ECO:0000313" key="6">
    <source>
        <dbReference type="EMBL" id="ABC29147.1"/>
    </source>
</evidence>
<dbReference type="InterPro" id="IPR005119">
    <property type="entry name" value="LysR_subst-bd"/>
</dbReference>
<dbReference type="OrthoDB" id="8839911at2"/>
<dbReference type="Gene3D" id="1.10.10.10">
    <property type="entry name" value="Winged helix-like DNA-binding domain superfamily/Winged helix DNA-binding domain"/>
    <property type="match status" value="1"/>
</dbReference>
<feature type="domain" description="HTH lysR-type" evidence="5">
    <location>
        <begin position="6"/>
        <end position="63"/>
    </location>
</feature>
<gene>
    <name evidence="6" type="ordered locus">HCH_02324</name>
</gene>
<dbReference type="InterPro" id="IPR036390">
    <property type="entry name" value="WH_DNA-bd_sf"/>
</dbReference>
<dbReference type="Gene3D" id="3.40.190.10">
    <property type="entry name" value="Periplasmic binding protein-like II"/>
    <property type="match status" value="2"/>
</dbReference>
<keyword evidence="3" id="KW-0238">DNA-binding</keyword>
<dbReference type="STRING" id="349521.HCH_02324"/>
<dbReference type="PANTHER" id="PTHR30118">
    <property type="entry name" value="HTH-TYPE TRANSCRIPTIONAL REGULATOR LEUO-RELATED"/>
    <property type="match status" value="1"/>
</dbReference>
<evidence type="ECO:0000256" key="2">
    <source>
        <dbReference type="ARBA" id="ARBA00023015"/>
    </source>
</evidence>
<evidence type="ECO:0000256" key="1">
    <source>
        <dbReference type="ARBA" id="ARBA00009437"/>
    </source>
</evidence>
<keyword evidence="4" id="KW-0804">Transcription</keyword>
<dbReference type="GO" id="GO:0003700">
    <property type="term" value="F:DNA-binding transcription factor activity"/>
    <property type="evidence" value="ECO:0007669"/>
    <property type="project" value="InterPro"/>
</dbReference>
<keyword evidence="7" id="KW-1185">Reference proteome</keyword>
<dbReference type="SUPFAM" id="SSF53850">
    <property type="entry name" value="Periplasmic binding protein-like II"/>
    <property type="match status" value="1"/>
</dbReference>
<dbReference type="SUPFAM" id="SSF46785">
    <property type="entry name" value="Winged helix' DNA-binding domain"/>
    <property type="match status" value="1"/>
</dbReference>
<evidence type="ECO:0000256" key="4">
    <source>
        <dbReference type="ARBA" id="ARBA00023163"/>
    </source>
</evidence>
<dbReference type="eggNOG" id="COG0583">
    <property type="taxonomic scope" value="Bacteria"/>
</dbReference>
<comment type="similarity">
    <text evidence="1">Belongs to the LysR transcriptional regulatory family.</text>
</comment>
<dbReference type="Proteomes" id="UP000000238">
    <property type="component" value="Chromosome"/>
</dbReference>
<dbReference type="InterPro" id="IPR036388">
    <property type="entry name" value="WH-like_DNA-bd_sf"/>
</dbReference>
<evidence type="ECO:0000313" key="7">
    <source>
        <dbReference type="Proteomes" id="UP000000238"/>
    </source>
</evidence>
<dbReference type="InterPro" id="IPR050389">
    <property type="entry name" value="LysR-type_TF"/>
</dbReference>
<organism evidence="6 7">
    <name type="scientific">Hahella chejuensis (strain KCTC 2396)</name>
    <dbReference type="NCBI Taxonomy" id="349521"/>
    <lineage>
        <taxon>Bacteria</taxon>
        <taxon>Pseudomonadati</taxon>
        <taxon>Pseudomonadota</taxon>
        <taxon>Gammaproteobacteria</taxon>
        <taxon>Oceanospirillales</taxon>
        <taxon>Hahellaceae</taxon>
        <taxon>Hahella</taxon>
    </lineage>
</organism>
<evidence type="ECO:0000256" key="3">
    <source>
        <dbReference type="ARBA" id="ARBA00023125"/>
    </source>
</evidence>
<dbReference type="KEGG" id="hch:HCH_02324"/>
<protein>
    <submittedName>
        <fullName evidence="6">Transcriptional regulator</fullName>
    </submittedName>
</protein>
<dbReference type="InterPro" id="IPR037402">
    <property type="entry name" value="YidZ_PBP2"/>
</dbReference>
<dbReference type="InterPro" id="IPR000847">
    <property type="entry name" value="LysR_HTH_N"/>
</dbReference>
<dbReference type="Pfam" id="PF03466">
    <property type="entry name" value="LysR_substrate"/>
    <property type="match status" value="1"/>
</dbReference>
<name>Q2SJM7_HAHCH</name>
<dbReference type="EMBL" id="CP000155">
    <property type="protein sequence ID" value="ABC29147.1"/>
    <property type="molecule type" value="Genomic_DNA"/>
</dbReference>
<keyword evidence="2" id="KW-0805">Transcription regulation</keyword>
<sequence>MNVSRIDLNLLVFLDVLLREKSVTKAANHLGITQPAMSNGLRRLRDMFGDPLLVRTSEGMTATARALELQPMVRSILSDIDMVVQPKEVFSPATSRRVFRIMASDYAESTLIPALLRHLRRVAPNIILDVLTPSDVSFLDVEQGRVDMAINRFDKMPQSFHQKTIWEDSFSCLLSVHNPLVFDFTLENYLNANHIWVSKTGFGVGVGVNPKDVQRLGWVDEALTRLGRKRKISVFTRHYQVAMLLAQQHDLIATLPSRAALLTLDSPGVVVKEPPFPIPPIELKMAWSPLLQNNSDHRWLRQLITEVANEPEERETRAKD</sequence>